<dbReference type="InterPro" id="IPR029063">
    <property type="entry name" value="SAM-dependent_MTases_sf"/>
</dbReference>
<keyword evidence="2" id="KW-0489">Methyltransferase</keyword>
<dbReference type="InterPro" id="IPR013216">
    <property type="entry name" value="Methyltransf_11"/>
</dbReference>
<dbReference type="GO" id="GO:0008757">
    <property type="term" value="F:S-adenosylmethionine-dependent methyltransferase activity"/>
    <property type="evidence" value="ECO:0007669"/>
    <property type="project" value="InterPro"/>
</dbReference>
<dbReference type="GO" id="GO:0032259">
    <property type="term" value="P:methylation"/>
    <property type="evidence" value="ECO:0007669"/>
    <property type="project" value="UniProtKB-KW"/>
</dbReference>
<dbReference type="SUPFAM" id="SSF53335">
    <property type="entry name" value="S-adenosyl-L-methionine-dependent methyltransferases"/>
    <property type="match status" value="1"/>
</dbReference>
<dbReference type="RefSeq" id="WP_092858863.1">
    <property type="nucleotide sequence ID" value="NZ_FOQH01000003.1"/>
</dbReference>
<evidence type="ECO:0000313" key="2">
    <source>
        <dbReference type="EMBL" id="SFH91058.1"/>
    </source>
</evidence>
<evidence type="ECO:0000259" key="1">
    <source>
        <dbReference type="Pfam" id="PF08241"/>
    </source>
</evidence>
<protein>
    <submittedName>
        <fullName evidence="2">Methyltransferase domain-containing protein</fullName>
    </submittedName>
</protein>
<organism evidence="2 3">
    <name type="scientific">Albimonas pacifica</name>
    <dbReference type="NCBI Taxonomy" id="1114924"/>
    <lineage>
        <taxon>Bacteria</taxon>
        <taxon>Pseudomonadati</taxon>
        <taxon>Pseudomonadota</taxon>
        <taxon>Alphaproteobacteria</taxon>
        <taxon>Rhodobacterales</taxon>
        <taxon>Paracoccaceae</taxon>
        <taxon>Albimonas</taxon>
    </lineage>
</organism>
<dbReference type="AlphaFoldDB" id="A0A1I3DWU1"/>
<dbReference type="Gene3D" id="3.40.50.150">
    <property type="entry name" value="Vaccinia Virus protein VP39"/>
    <property type="match status" value="1"/>
</dbReference>
<keyword evidence="3" id="KW-1185">Reference proteome</keyword>
<name>A0A1I3DWU1_9RHOB</name>
<dbReference type="OrthoDB" id="9792690at2"/>
<evidence type="ECO:0000313" key="3">
    <source>
        <dbReference type="Proteomes" id="UP000199377"/>
    </source>
</evidence>
<accession>A0A1I3DWU1</accession>
<sequence length="263" mass="28762">MTETARPPADPPRAAEPPLQRLRARLHPESGAGGFSAIDGTVIFYTRVAALLTPQAVALDLGAGRGRAHLDDPVSFRRRLMDLRGRCARVIGADPDPAVLANPSLDEALTMPTPERVPLPDACVDLILADHVLEHVADPQAFAAECARLLRPGGWLCARTPNRWGLVAMASRAIPARLHAAVLSRAQPHRRDEDVFPTCYRLNTRRALARAFPAQAWSHHVHGWNSEPAYAGRSALAWRAMQGLQSILPPAMDANLHVFLKRR</sequence>
<reference evidence="2 3" key="1">
    <citation type="submission" date="2016-10" db="EMBL/GenBank/DDBJ databases">
        <authorList>
            <person name="de Groot N.N."/>
        </authorList>
    </citation>
    <scope>NUCLEOTIDE SEQUENCE [LARGE SCALE GENOMIC DNA]</scope>
    <source>
        <strain evidence="2 3">CGMCC 1.11030</strain>
    </source>
</reference>
<dbReference type="STRING" id="1114924.SAMN05216258_10352"/>
<keyword evidence="2" id="KW-0808">Transferase</keyword>
<feature type="domain" description="Methyltransferase type 11" evidence="1">
    <location>
        <begin position="83"/>
        <end position="157"/>
    </location>
</feature>
<dbReference type="Proteomes" id="UP000199377">
    <property type="component" value="Unassembled WGS sequence"/>
</dbReference>
<dbReference type="CDD" id="cd02440">
    <property type="entry name" value="AdoMet_MTases"/>
    <property type="match status" value="1"/>
</dbReference>
<proteinExistence type="predicted"/>
<gene>
    <name evidence="2" type="ORF">SAMN05216258_10352</name>
</gene>
<dbReference type="EMBL" id="FOQH01000003">
    <property type="protein sequence ID" value="SFH91058.1"/>
    <property type="molecule type" value="Genomic_DNA"/>
</dbReference>
<dbReference type="Pfam" id="PF08241">
    <property type="entry name" value="Methyltransf_11"/>
    <property type="match status" value="1"/>
</dbReference>